<feature type="compositionally biased region" description="Basic and acidic residues" evidence="10">
    <location>
        <begin position="281"/>
        <end position="303"/>
    </location>
</feature>
<organism evidence="12 13">
    <name type="scientific">Hypsizygus marmoreus</name>
    <name type="common">White beech mushroom</name>
    <name type="synonym">Agaricus marmoreus</name>
    <dbReference type="NCBI Taxonomy" id="39966"/>
    <lineage>
        <taxon>Eukaryota</taxon>
        <taxon>Fungi</taxon>
        <taxon>Dikarya</taxon>
        <taxon>Basidiomycota</taxon>
        <taxon>Agaricomycotina</taxon>
        <taxon>Agaricomycetes</taxon>
        <taxon>Agaricomycetidae</taxon>
        <taxon>Agaricales</taxon>
        <taxon>Tricholomatineae</taxon>
        <taxon>Lyophyllaceae</taxon>
        <taxon>Hypsizygus</taxon>
    </lineage>
</organism>
<keyword evidence="5" id="KW-0540">Nuclease</keyword>
<dbReference type="InterPro" id="IPR013520">
    <property type="entry name" value="Ribonucl_H"/>
</dbReference>
<dbReference type="GO" id="GO:0000027">
    <property type="term" value="P:ribosomal large subunit assembly"/>
    <property type="evidence" value="ECO:0007669"/>
    <property type="project" value="TreeGrafter"/>
</dbReference>
<evidence type="ECO:0000256" key="4">
    <source>
        <dbReference type="ARBA" id="ARBA00022552"/>
    </source>
</evidence>
<dbReference type="GO" id="GO:0003676">
    <property type="term" value="F:nucleic acid binding"/>
    <property type="evidence" value="ECO:0007669"/>
    <property type="project" value="InterPro"/>
</dbReference>
<dbReference type="SMART" id="SM00479">
    <property type="entry name" value="EXOIII"/>
    <property type="match status" value="1"/>
</dbReference>
<evidence type="ECO:0000256" key="7">
    <source>
        <dbReference type="ARBA" id="ARBA00022839"/>
    </source>
</evidence>
<dbReference type="AlphaFoldDB" id="A0A369JJQ7"/>
<protein>
    <recommendedName>
        <fullName evidence="3">RNA exonuclease 4</fullName>
    </recommendedName>
</protein>
<evidence type="ECO:0000256" key="2">
    <source>
        <dbReference type="ARBA" id="ARBA00010489"/>
    </source>
</evidence>
<dbReference type="InterPro" id="IPR047021">
    <property type="entry name" value="REXO1/3/4-like"/>
</dbReference>
<dbReference type="GO" id="GO:0005634">
    <property type="term" value="C:nucleus"/>
    <property type="evidence" value="ECO:0007669"/>
    <property type="project" value="UniProtKB-SubCell"/>
</dbReference>
<evidence type="ECO:0000256" key="9">
    <source>
        <dbReference type="ARBA" id="ARBA00025599"/>
    </source>
</evidence>
<dbReference type="Proteomes" id="UP000076154">
    <property type="component" value="Unassembled WGS sequence"/>
</dbReference>
<dbReference type="OrthoDB" id="8191639at2759"/>
<evidence type="ECO:0000256" key="6">
    <source>
        <dbReference type="ARBA" id="ARBA00022801"/>
    </source>
</evidence>
<keyword evidence="4" id="KW-0698">rRNA processing</keyword>
<keyword evidence="8" id="KW-0539">Nucleus</keyword>
<keyword evidence="13" id="KW-1185">Reference proteome</keyword>
<dbReference type="CDD" id="cd06144">
    <property type="entry name" value="REX4_like"/>
    <property type="match status" value="1"/>
</dbReference>
<dbReference type="InParanoid" id="A0A369JJQ7"/>
<keyword evidence="6" id="KW-0378">Hydrolase</keyword>
<comment type="similarity">
    <text evidence="2">Belongs to the REXO4 family.</text>
</comment>
<dbReference type="STRING" id="39966.A0A369JJQ7"/>
<dbReference type="GO" id="GO:0006364">
    <property type="term" value="P:rRNA processing"/>
    <property type="evidence" value="ECO:0007669"/>
    <property type="project" value="UniProtKB-KW"/>
</dbReference>
<evidence type="ECO:0000256" key="5">
    <source>
        <dbReference type="ARBA" id="ARBA00022722"/>
    </source>
</evidence>
<dbReference type="GO" id="GO:0008408">
    <property type="term" value="F:3'-5' exonuclease activity"/>
    <property type="evidence" value="ECO:0007669"/>
    <property type="project" value="InterPro"/>
</dbReference>
<name>A0A369JJQ7_HYPMA</name>
<dbReference type="PANTHER" id="PTHR12801">
    <property type="entry name" value="RNA EXONUCLEASE REXO1 / RECO3 FAMILY MEMBER-RELATED"/>
    <property type="match status" value="1"/>
</dbReference>
<dbReference type="InterPro" id="IPR037431">
    <property type="entry name" value="REX4_DEDDh_dom"/>
</dbReference>
<dbReference type="Gene3D" id="3.30.420.10">
    <property type="entry name" value="Ribonuclease H-like superfamily/Ribonuclease H"/>
    <property type="match status" value="1"/>
</dbReference>
<feature type="region of interest" description="Disordered" evidence="10">
    <location>
        <begin position="272"/>
        <end position="342"/>
    </location>
</feature>
<evidence type="ECO:0000256" key="3">
    <source>
        <dbReference type="ARBA" id="ARBA00016937"/>
    </source>
</evidence>
<gene>
    <name evidence="12" type="primary">REX4_1</name>
    <name evidence="12" type="ORF">Hypma_012284</name>
</gene>
<comment type="subcellular location">
    <subcellularLocation>
        <location evidence="1">Nucleus</location>
    </subcellularLocation>
</comment>
<comment type="function">
    <text evidence="9">Exoribonuclease involved in ribosome biosynthesis. Involved in the processing of ITS1, the internal transcribed spacer localized between the 18S and 5.8S rRNAs.</text>
</comment>
<evidence type="ECO:0000256" key="8">
    <source>
        <dbReference type="ARBA" id="ARBA00023242"/>
    </source>
</evidence>
<evidence type="ECO:0000313" key="13">
    <source>
        <dbReference type="Proteomes" id="UP000076154"/>
    </source>
</evidence>
<dbReference type="FunFam" id="3.30.420.10:FF:000007">
    <property type="entry name" value="Interferon-stimulated exonuclease gene 20"/>
    <property type="match status" value="1"/>
</dbReference>
<proteinExistence type="inferred from homology"/>
<dbReference type="PANTHER" id="PTHR12801:SF45">
    <property type="entry name" value="RNA EXONUCLEASE 4"/>
    <property type="match status" value="1"/>
</dbReference>
<dbReference type="InterPro" id="IPR012337">
    <property type="entry name" value="RNaseH-like_sf"/>
</dbReference>
<evidence type="ECO:0000313" key="12">
    <source>
        <dbReference type="EMBL" id="RDB20645.1"/>
    </source>
</evidence>
<feature type="domain" description="Exonuclease" evidence="11">
    <location>
        <begin position="109"/>
        <end position="270"/>
    </location>
</feature>
<sequence length="361" mass="40113">MPKAHGNGSGSRPAASANWLALKKELPKKSGRKSGSAEDGARKRRKIEHTQSPSPEPSRFSLASRRIPAMNPILNFGEDDIKNGESLSALRNMIFGQTEYTDHQQLPGKYLALDCEMVGVGIDGAESSLARVSLVNFHGAIQLDEFVRQRERVIDYRTQYSGVRESDMVNAKSFDDIQKQVAGLLEDRILVGHAVHNDLKALLLSHPRLMTRDTQYYAGKHKVARSKKVALRNLVKQEINVTIQGGEHSSVTDARATMAVYRLHRKTWEKDHKPLAKKRKRDEAGHDLEHTEADDMGREHERSSTTQYPGGGRKGVSSGLTTVVRRGANANNDTSGGEKTKTKWWKELVASSKGSMRVISK</sequence>
<keyword evidence="7 12" id="KW-0269">Exonuclease</keyword>
<reference evidence="12" key="1">
    <citation type="submission" date="2018-04" db="EMBL/GenBank/DDBJ databases">
        <title>Whole genome sequencing of Hypsizygus marmoreus.</title>
        <authorList>
            <person name="Choi I.-G."/>
            <person name="Min B."/>
            <person name="Kim J.-G."/>
            <person name="Kim S."/>
            <person name="Oh Y.-L."/>
            <person name="Kong W.-S."/>
            <person name="Park H."/>
            <person name="Jeong J."/>
            <person name="Song E.-S."/>
        </authorList>
    </citation>
    <scope>NUCLEOTIDE SEQUENCE [LARGE SCALE GENOMIC DNA]</scope>
    <source>
        <strain evidence="12">51987-8</strain>
    </source>
</reference>
<comment type="caution">
    <text evidence="12">The sequence shown here is derived from an EMBL/GenBank/DDBJ whole genome shotgun (WGS) entry which is preliminary data.</text>
</comment>
<dbReference type="SUPFAM" id="SSF53098">
    <property type="entry name" value="Ribonuclease H-like"/>
    <property type="match status" value="1"/>
</dbReference>
<dbReference type="EMBL" id="LUEZ02000058">
    <property type="protein sequence ID" value="RDB20645.1"/>
    <property type="molecule type" value="Genomic_DNA"/>
</dbReference>
<evidence type="ECO:0000256" key="10">
    <source>
        <dbReference type="SAM" id="MobiDB-lite"/>
    </source>
</evidence>
<dbReference type="Pfam" id="PF00929">
    <property type="entry name" value="RNase_T"/>
    <property type="match status" value="1"/>
</dbReference>
<dbReference type="FunCoup" id="A0A369JJQ7">
    <property type="interactions" value="608"/>
</dbReference>
<dbReference type="InterPro" id="IPR036397">
    <property type="entry name" value="RNaseH_sf"/>
</dbReference>
<accession>A0A369JJQ7</accession>
<evidence type="ECO:0000259" key="11">
    <source>
        <dbReference type="SMART" id="SM00479"/>
    </source>
</evidence>
<feature type="region of interest" description="Disordered" evidence="10">
    <location>
        <begin position="1"/>
        <end position="64"/>
    </location>
</feature>
<evidence type="ECO:0000256" key="1">
    <source>
        <dbReference type="ARBA" id="ARBA00004123"/>
    </source>
</evidence>